<accession>A0A926DLK7</accession>
<feature type="signal peptide" evidence="1">
    <location>
        <begin position="1"/>
        <end position="22"/>
    </location>
</feature>
<sequence>MKKIISMLACCVMLLACTQALAAEPITVVLDCAPVEFTQEPVILNDRTLVPVRAIFEAMGASVDWNGETQTVTSVLGDTTVVMVVNNKVMTVNGAFKTLDAAPQLVEGSTMVPTRAVAESFGCTVEWNAQDRSVNIFSQAFLAKTAAAESFSSVKKLTQSGKTAVSAFNIPYFEGYDVKTDAPDGTDFEISTTTDAGHASLSVRSDLYTGEDARLTDEYVKSVADGIVTVVSGTLRSYGVVLLGGIEFMKIEYTAPRTVFGITDHEPDITVYMGRKNGVVYTVTYSIYGEVGRTAIGDFNYMLNALLIA</sequence>
<dbReference type="EMBL" id="JACRSU010000001">
    <property type="protein sequence ID" value="MBC8539962.1"/>
    <property type="molecule type" value="Genomic_DNA"/>
</dbReference>
<dbReference type="AlphaFoldDB" id="A0A926DLK7"/>
<proteinExistence type="predicted"/>
<reference evidence="3" key="1">
    <citation type="submission" date="2020-08" db="EMBL/GenBank/DDBJ databases">
        <title>Genome public.</title>
        <authorList>
            <person name="Liu C."/>
            <person name="Sun Q."/>
        </authorList>
    </citation>
    <scope>NUCLEOTIDE SEQUENCE</scope>
    <source>
        <strain evidence="3">H8</strain>
    </source>
</reference>
<feature type="chain" id="PRO_5038032229" evidence="1">
    <location>
        <begin position="23"/>
        <end position="309"/>
    </location>
</feature>
<dbReference type="RefSeq" id="WP_249311125.1">
    <property type="nucleotide sequence ID" value="NZ_JACRSU010000001.1"/>
</dbReference>
<keyword evidence="1" id="KW-0732">Signal</keyword>
<dbReference type="SUPFAM" id="SSF55383">
    <property type="entry name" value="Copper amine oxidase, domain N"/>
    <property type="match status" value="1"/>
</dbReference>
<dbReference type="Proteomes" id="UP000611762">
    <property type="component" value="Unassembled WGS sequence"/>
</dbReference>
<gene>
    <name evidence="3" type="ORF">H8698_03090</name>
</gene>
<organism evidence="3 4">
    <name type="scientific">Congzhengia minquanensis</name>
    <dbReference type="NCBI Taxonomy" id="2763657"/>
    <lineage>
        <taxon>Bacteria</taxon>
        <taxon>Bacillati</taxon>
        <taxon>Bacillota</taxon>
        <taxon>Clostridia</taxon>
        <taxon>Eubacteriales</taxon>
        <taxon>Oscillospiraceae</taxon>
        <taxon>Congzhengia</taxon>
    </lineage>
</organism>
<dbReference type="Gene3D" id="3.30.457.10">
    <property type="entry name" value="Copper amine oxidase-like, N-terminal domain"/>
    <property type="match status" value="1"/>
</dbReference>
<feature type="domain" description="Copper amine oxidase-like N-terminal" evidence="2">
    <location>
        <begin position="32"/>
        <end position="136"/>
    </location>
</feature>
<evidence type="ECO:0000313" key="4">
    <source>
        <dbReference type="Proteomes" id="UP000611762"/>
    </source>
</evidence>
<protein>
    <submittedName>
        <fullName evidence="3">Copper amine oxidase N-terminal domain-containing protein</fullName>
    </submittedName>
</protein>
<evidence type="ECO:0000256" key="1">
    <source>
        <dbReference type="SAM" id="SignalP"/>
    </source>
</evidence>
<dbReference type="Pfam" id="PF07833">
    <property type="entry name" value="Cu_amine_oxidN1"/>
    <property type="match status" value="1"/>
</dbReference>
<dbReference type="PROSITE" id="PS51257">
    <property type="entry name" value="PROKAR_LIPOPROTEIN"/>
    <property type="match status" value="1"/>
</dbReference>
<evidence type="ECO:0000313" key="3">
    <source>
        <dbReference type="EMBL" id="MBC8539962.1"/>
    </source>
</evidence>
<name>A0A926DLK7_9FIRM</name>
<comment type="caution">
    <text evidence="3">The sequence shown here is derived from an EMBL/GenBank/DDBJ whole genome shotgun (WGS) entry which is preliminary data.</text>
</comment>
<dbReference type="InterPro" id="IPR036582">
    <property type="entry name" value="Mao_N_sf"/>
</dbReference>
<evidence type="ECO:0000259" key="2">
    <source>
        <dbReference type="Pfam" id="PF07833"/>
    </source>
</evidence>
<keyword evidence="4" id="KW-1185">Reference proteome</keyword>
<dbReference type="InterPro" id="IPR012854">
    <property type="entry name" value="Cu_amine_oxidase-like_N"/>
</dbReference>